<evidence type="ECO:0000313" key="3">
    <source>
        <dbReference type="EMBL" id="MDZ4910533.1"/>
    </source>
</evidence>
<dbReference type="EMBL" id="WNUI01000416">
    <property type="protein sequence ID" value="MDZ4910533.1"/>
    <property type="molecule type" value="Genomic_DNA"/>
</dbReference>
<keyword evidence="3" id="KW-0131">Cell cycle</keyword>
<dbReference type="Pfam" id="PF01434">
    <property type="entry name" value="Peptidase_M41"/>
    <property type="match status" value="1"/>
</dbReference>
<sequence length="123" mass="14206">LMCSPEASAKIDKEVLSIIKSAHEKARKILEENMDKLHELSDFLLEKETITGEEFMEILNGKSVDEVKEEHDAKEVAKKEAERLEPEAIKEQEKRVQDQQKRIEEELERVEADNAKTTEGEDK</sequence>
<feature type="non-terminal residue" evidence="3">
    <location>
        <position position="1"/>
    </location>
</feature>
<feature type="region of interest" description="Disordered" evidence="1">
    <location>
        <begin position="69"/>
        <end position="123"/>
    </location>
</feature>
<protein>
    <submittedName>
        <fullName evidence="3">Cell division protein FtsH</fullName>
    </submittedName>
</protein>
<dbReference type="AlphaFoldDB" id="A0AAW9I1U2"/>
<dbReference type="InterPro" id="IPR037219">
    <property type="entry name" value="Peptidase_M41-like"/>
</dbReference>
<dbReference type="GO" id="GO:0006508">
    <property type="term" value="P:proteolysis"/>
    <property type="evidence" value="ECO:0007669"/>
    <property type="project" value="InterPro"/>
</dbReference>
<proteinExistence type="predicted"/>
<gene>
    <name evidence="3" type="ORF">GNF68_16190</name>
</gene>
<accession>A0AAW9I1U2</accession>
<evidence type="ECO:0000259" key="2">
    <source>
        <dbReference type="Pfam" id="PF01434"/>
    </source>
</evidence>
<organism evidence="3 4">
    <name type="scientific">Clostridium perfringens</name>
    <dbReference type="NCBI Taxonomy" id="1502"/>
    <lineage>
        <taxon>Bacteria</taxon>
        <taxon>Bacillati</taxon>
        <taxon>Bacillota</taxon>
        <taxon>Clostridia</taxon>
        <taxon>Eubacteriales</taxon>
        <taxon>Clostridiaceae</taxon>
        <taxon>Clostridium</taxon>
    </lineage>
</organism>
<feature type="domain" description="Peptidase M41" evidence="2">
    <location>
        <begin position="3"/>
        <end position="58"/>
    </location>
</feature>
<dbReference type="Gene3D" id="1.20.58.760">
    <property type="entry name" value="Peptidase M41"/>
    <property type="match status" value="1"/>
</dbReference>
<dbReference type="InterPro" id="IPR000642">
    <property type="entry name" value="Peptidase_M41"/>
</dbReference>
<dbReference type="GO" id="GO:0004176">
    <property type="term" value="F:ATP-dependent peptidase activity"/>
    <property type="evidence" value="ECO:0007669"/>
    <property type="project" value="InterPro"/>
</dbReference>
<dbReference type="GO" id="GO:0051301">
    <property type="term" value="P:cell division"/>
    <property type="evidence" value="ECO:0007669"/>
    <property type="project" value="UniProtKB-KW"/>
</dbReference>
<dbReference type="GO" id="GO:0004222">
    <property type="term" value="F:metalloendopeptidase activity"/>
    <property type="evidence" value="ECO:0007669"/>
    <property type="project" value="InterPro"/>
</dbReference>
<dbReference type="GO" id="GO:0005524">
    <property type="term" value="F:ATP binding"/>
    <property type="evidence" value="ECO:0007669"/>
    <property type="project" value="InterPro"/>
</dbReference>
<keyword evidence="3" id="KW-0132">Cell division</keyword>
<dbReference type="Proteomes" id="UP001288778">
    <property type="component" value="Unassembled WGS sequence"/>
</dbReference>
<dbReference type="SUPFAM" id="SSF140990">
    <property type="entry name" value="FtsH protease domain-like"/>
    <property type="match status" value="1"/>
</dbReference>
<evidence type="ECO:0000313" key="4">
    <source>
        <dbReference type="Proteomes" id="UP001288778"/>
    </source>
</evidence>
<evidence type="ECO:0000256" key="1">
    <source>
        <dbReference type="SAM" id="MobiDB-lite"/>
    </source>
</evidence>
<comment type="caution">
    <text evidence="3">The sequence shown here is derived from an EMBL/GenBank/DDBJ whole genome shotgun (WGS) entry which is preliminary data.</text>
</comment>
<reference evidence="3" key="1">
    <citation type="submission" date="2019-11" db="EMBL/GenBank/DDBJ databases">
        <title>Characterization of Clostridium perfringens isolates from swine manure treated agricultural soils.</title>
        <authorList>
            <person name="Wushke S.T."/>
        </authorList>
    </citation>
    <scope>NUCLEOTIDE SEQUENCE</scope>
    <source>
        <strain evidence="3">X94</strain>
    </source>
</reference>
<name>A0AAW9I1U2_CLOPF</name>